<evidence type="ECO:0000313" key="2">
    <source>
        <dbReference type="EMBL" id="MPM47536.1"/>
    </source>
</evidence>
<gene>
    <name evidence="2" type="ORF">SDC9_94247</name>
</gene>
<evidence type="ECO:0000256" key="1">
    <source>
        <dbReference type="SAM" id="MobiDB-lite"/>
    </source>
</evidence>
<reference evidence="2" key="1">
    <citation type="submission" date="2019-08" db="EMBL/GenBank/DDBJ databases">
        <authorList>
            <person name="Kucharzyk K."/>
            <person name="Murdoch R.W."/>
            <person name="Higgins S."/>
            <person name="Loffler F."/>
        </authorList>
    </citation>
    <scope>NUCLEOTIDE SEQUENCE</scope>
</reference>
<comment type="caution">
    <text evidence="2">The sequence shown here is derived from an EMBL/GenBank/DDBJ whole genome shotgun (WGS) entry which is preliminary data.</text>
</comment>
<protein>
    <submittedName>
        <fullName evidence="2">Uncharacterized protein</fullName>
    </submittedName>
</protein>
<proteinExistence type="predicted"/>
<name>A0A645A3M3_9ZZZZ</name>
<organism evidence="2">
    <name type="scientific">bioreactor metagenome</name>
    <dbReference type="NCBI Taxonomy" id="1076179"/>
    <lineage>
        <taxon>unclassified sequences</taxon>
        <taxon>metagenomes</taxon>
        <taxon>ecological metagenomes</taxon>
    </lineage>
</organism>
<sequence>MRVARRLGGNGLEEAGGQFQRIGFGLGHGQPVFGVAHLIIQRRRAFPVEVALLHLDAGFADAHIGIGLHLQALRVQLRRQAADGDAARARRNARNAFDGGAARVDLHLRDPRAAFAGLRRCGERAAAGKQQGGGQQAAKVQGVLVRACGSKEHGASFFCIPEGRSACMLPALTESATPAAALRRQRFRQSDRRTPSAVAPAAGPPHPPAAALARP</sequence>
<feature type="region of interest" description="Disordered" evidence="1">
    <location>
        <begin position="179"/>
        <end position="215"/>
    </location>
</feature>
<dbReference type="AlphaFoldDB" id="A0A645A3M3"/>
<accession>A0A645A3M3</accession>
<dbReference type="EMBL" id="VSSQ01011716">
    <property type="protein sequence ID" value="MPM47536.1"/>
    <property type="molecule type" value="Genomic_DNA"/>
</dbReference>